<dbReference type="PANTHER" id="PTHR21180">
    <property type="entry name" value="ENDONUCLEASE/EXONUCLEASE/PHOSPHATASE FAMILY DOMAIN-CONTAINING PROTEIN 1"/>
    <property type="match status" value="1"/>
</dbReference>
<evidence type="ECO:0000313" key="3">
    <source>
        <dbReference type="Proteomes" id="UP001500274"/>
    </source>
</evidence>
<sequence length="185" mass="18538">MRLGVGAVVVLALLVLAVTVVVGVLRSAAVPPPAPVATPTAAVEVAEVYVHVSGAVTEPGLYVLAAGSRVADAISAAGGFGENADTAAVNLARPLSDGEQLVVLEVGQAPPAGATGAERSDGGPINLNTAGVDQLDELPRVGPAIAQRIVDWREQNGRFASVDDLLGVPGIGEKMLAGLRDLVTV</sequence>
<gene>
    <name evidence="2" type="ORF">GCM10009862_30080</name>
</gene>
<dbReference type="InterPro" id="IPR010994">
    <property type="entry name" value="RuvA_2-like"/>
</dbReference>
<name>A0ABP6C0Z8_9MICO</name>
<comment type="caution">
    <text evidence="2">The sequence shown here is derived from an EMBL/GenBank/DDBJ whole genome shotgun (WGS) entry which is preliminary data.</text>
</comment>
<dbReference type="Proteomes" id="UP001500274">
    <property type="component" value="Unassembled WGS sequence"/>
</dbReference>
<feature type="domain" description="Helix-hairpin-helix DNA-binding motif class 1" evidence="1">
    <location>
        <begin position="163"/>
        <end position="182"/>
    </location>
</feature>
<dbReference type="SMART" id="SM00278">
    <property type="entry name" value="HhH1"/>
    <property type="match status" value="2"/>
</dbReference>
<dbReference type="Pfam" id="PF12836">
    <property type="entry name" value="HHH_3"/>
    <property type="match status" value="1"/>
</dbReference>
<proteinExistence type="predicted"/>
<dbReference type="Pfam" id="PF10531">
    <property type="entry name" value="SLBB"/>
    <property type="match status" value="1"/>
</dbReference>
<evidence type="ECO:0000259" key="1">
    <source>
        <dbReference type="SMART" id="SM00278"/>
    </source>
</evidence>
<accession>A0ABP6C0Z8</accession>
<feature type="domain" description="Helix-hairpin-helix DNA-binding motif class 1" evidence="1">
    <location>
        <begin position="133"/>
        <end position="152"/>
    </location>
</feature>
<dbReference type="InterPro" id="IPR019554">
    <property type="entry name" value="Soluble_ligand-bd"/>
</dbReference>
<dbReference type="Gene3D" id="1.10.150.320">
    <property type="entry name" value="Photosystem II 12 kDa extrinsic protein"/>
    <property type="match status" value="1"/>
</dbReference>
<protein>
    <recommendedName>
        <fullName evidence="1">Helix-hairpin-helix DNA-binding motif class 1 domain-containing protein</fullName>
    </recommendedName>
</protein>
<reference evidence="3" key="1">
    <citation type="journal article" date="2019" name="Int. J. Syst. Evol. Microbiol.">
        <title>The Global Catalogue of Microorganisms (GCM) 10K type strain sequencing project: providing services to taxonomists for standard genome sequencing and annotation.</title>
        <authorList>
            <consortium name="The Broad Institute Genomics Platform"/>
            <consortium name="The Broad Institute Genome Sequencing Center for Infectious Disease"/>
            <person name="Wu L."/>
            <person name="Ma J."/>
        </authorList>
    </citation>
    <scope>NUCLEOTIDE SEQUENCE [LARGE SCALE GENOMIC DNA]</scope>
    <source>
        <strain evidence="3">JCM 16365</strain>
    </source>
</reference>
<dbReference type="Gene3D" id="3.10.560.10">
    <property type="entry name" value="Outer membrane lipoprotein wza domain like"/>
    <property type="match status" value="1"/>
</dbReference>
<dbReference type="InterPro" id="IPR003583">
    <property type="entry name" value="Hlx-hairpin-Hlx_DNA-bd_motif"/>
</dbReference>
<dbReference type="InterPro" id="IPR051675">
    <property type="entry name" value="Endo/Exo/Phosphatase_dom_1"/>
</dbReference>
<evidence type="ECO:0000313" key="2">
    <source>
        <dbReference type="EMBL" id="GAA2589748.1"/>
    </source>
</evidence>
<dbReference type="EMBL" id="BAAARI010000037">
    <property type="protein sequence ID" value="GAA2589748.1"/>
    <property type="molecule type" value="Genomic_DNA"/>
</dbReference>
<organism evidence="2 3">
    <name type="scientific">Microbacterium binotii</name>
    <dbReference type="NCBI Taxonomy" id="462710"/>
    <lineage>
        <taxon>Bacteria</taxon>
        <taxon>Bacillati</taxon>
        <taxon>Actinomycetota</taxon>
        <taxon>Actinomycetes</taxon>
        <taxon>Micrococcales</taxon>
        <taxon>Microbacteriaceae</taxon>
        <taxon>Microbacterium</taxon>
    </lineage>
</organism>
<dbReference type="SUPFAM" id="SSF47781">
    <property type="entry name" value="RuvA domain 2-like"/>
    <property type="match status" value="1"/>
</dbReference>
<dbReference type="PANTHER" id="PTHR21180:SF32">
    <property type="entry name" value="ENDONUCLEASE_EXONUCLEASE_PHOSPHATASE FAMILY DOMAIN-CONTAINING PROTEIN 1"/>
    <property type="match status" value="1"/>
</dbReference>
<keyword evidence="3" id="KW-1185">Reference proteome</keyword>